<accession>A0A5B7I5E8</accession>
<name>A0A5B7I5E8_PORTR</name>
<gene>
    <name evidence="1" type="ORF">E2C01_070435</name>
</gene>
<evidence type="ECO:0000313" key="2">
    <source>
        <dbReference type="Proteomes" id="UP000324222"/>
    </source>
</evidence>
<dbReference type="AlphaFoldDB" id="A0A5B7I5E8"/>
<evidence type="ECO:0000313" key="1">
    <source>
        <dbReference type="EMBL" id="MPC76034.1"/>
    </source>
</evidence>
<dbReference type="EMBL" id="VSRR010042428">
    <property type="protein sequence ID" value="MPC76034.1"/>
    <property type="molecule type" value="Genomic_DNA"/>
</dbReference>
<sequence>MAILSAFTRWSELQASVISCLSALRRLVNSPCVRPPTSRTTPLPISSRVSICSSRARIRSLPLIPRDSCHWSAKEVNVICSGGDIRLSKLCTTPHTTVTVSAEPHRAAKSHLVLGVFQGQQSESSLHLLRKGRENYLQC</sequence>
<organism evidence="1 2">
    <name type="scientific">Portunus trituberculatus</name>
    <name type="common">Swimming crab</name>
    <name type="synonym">Neptunus trituberculatus</name>
    <dbReference type="NCBI Taxonomy" id="210409"/>
    <lineage>
        <taxon>Eukaryota</taxon>
        <taxon>Metazoa</taxon>
        <taxon>Ecdysozoa</taxon>
        <taxon>Arthropoda</taxon>
        <taxon>Crustacea</taxon>
        <taxon>Multicrustacea</taxon>
        <taxon>Malacostraca</taxon>
        <taxon>Eumalacostraca</taxon>
        <taxon>Eucarida</taxon>
        <taxon>Decapoda</taxon>
        <taxon>Pleocyemata</taxon>
        <taxon>Brachyura</taxon>
        <taxon>Eubrachyura</taxon>
        <taxon>Portunoidea</taxon>
        <taxon>Portunidae</taxon>
        <taxon>Portuninae</taxon>
        <taxon>Portunus</taxon>
    </lineage>
</organism>
<keyword evidence="2" id="KW-1185">Reference proteome</keyword>
<proteinExistence type="predicted"/>
<comment type="caution">
    <text evidence="1">The sequence shown here is derived from an EMBL/GenBank/DDBJ whole genome shotgun (WGS) entry which is preliminary data.</text>
</comment>
<reference evidence="1 2" key="1">
    <citation type="submission" date="2019-05" db="EMBL/GenBank/DDBJ databases">
        <title>Another draft genome of Portunus trituberculatus and its Hox gene families provides insights of decapod evolution.</title>
        <authorList>
            <person name="Jeong J.-H."/>
            <person name="Song I."/>
            <person name="Kim S."/>
            <person name="Choi T."/>
            <person name="Kim D."/>
            <person name="Ryu S."/>
            <person name="Kim W."/>
        </authorList>
    </citation>
    <scope>NUCLEOTIDE SEQUENCE [LARGE SCALE GENOMIC DNA]</scope>
    <source>
        <tissue evidence="1">Muscle</tissue>
    </source>
</reference>
<protein>
    <submittedName>
        <fullName evidence="1">Uncharacterized protein</fullName>
    </submittedName>
</protein>
<dbReference type="Proteomes" id="UP000324222">
    <property type="component" value="Unassembled WGS sequence"/>
</dbReference>